<feature type="chain" id="PRO_5037150586" evidence="1">
    <location>
        <begin position="20"/>
        <end position="286"/>
    </location>
</feature>
<dbReference type="RefSeq" id="WP_196988723.1">
    <property type="nucleotide sequence ID" value="NZ_JADWYR010000001.1"/>
</dbReference>
<gene>
    <name evidence="2" type="ORF">I5907_00125</name>
</gene>
<keyword evidence="3" id="KW-1185">Reference proteome</keyword>
<dbReference type="CDD" id="cd14789">
    <property type="entry name" value="Tiki"/>
    <property type="match status" value="1"/>
</dbReference>
<dbReference type="Pfam" id="PF01963">
    <property type="entry name" value="TraB_PrgY_gumN"/>
    <property type="match status" value="1"/>
</dbReference>
<evidence type="ECO:0000313" key="2">
    <source>
        <dbReference type="EMBL" id="MBG9374623.1"/>
    </source>
</evidence>
<evidence type="ECO:0000313" key="3">
    <source>
        <dbReference type="Proteomes" id="UP000628448"/>
    </source>
</evidence>
<reference evidence="2" key="1">
    <citation type="submission" date="2020-11" db="EMBL/GenBank/DDBJ databases">
        <title>Bacterial whole genome sequence for Panacibacter sp. DH6.</title>
        <authorList>
            <person name="Le V."/>
            <person name="Ko S."/>
            <person name="Ahn C.-Y."/>
            <person name="Oh H.-M."/>
        </authorList>
    </citation>
    <scope>NUCLEOTIDE SEQUENCE</scope>
    <source>
        <strain evidence="2">DH6</strain>
    </source>
</reference>
<keyword evidence="1" id="KW-0732">Signal</keyword>
<feature type="signal peptide" evidence="1">
    <location>
        <begin position="1"/>
        <end position="19"/>
    </location>
</feature>
<proteinExistence type="predicted"/>
<accession>A0A931GV02</accession>
<name>A0A931GV02_9BACT</name>
<dbReference type="InterPro" id="IPR002816">
    <property type="entry name" value="TraB/PrgY/GumN_fam"/>
</dbReference>
<dbReference type="EMBL" id="JADWYR010000001">
    <property type="protein sequence ID" value="MBG9374623.1"/>
    <property type="molecule type" value="Genomic_DNA"/>
</dbReference>
<comment type="caution">
    <text evidence="2">The sequence shown here is derived from an EMBL/GenBank/DDBJ whole genome shotgun (WGS) entry which is preliminary data.</text>
</comment>
<dbReference type="AlphaFoldDB" id="A0A931GV02"/>
<evidence type="ECO:0000256" key="1">
    <source>
        <dbReference type="SAM" id="SignalP"/>
    </source>
</evidence>
<dbReference type="Proteomes" id="UP000628448">
    <property type="component" value="Unassembled WGS sequence"/>
</dbReference>
<organism evidence="2 3">
    <name type="scientific">Panacibacter microcysteis</name>
    <dbReference type="NCBI Taxonomy" id="2793269"/>
    <lineage>
        <taxon>Bacteria</taxon>
        <taxon>Pseudomonadati</taxon>
        <taxon>Bacteroidota</taxon>
        <taxon>Chitinophagia</taxon>
        <taxon>Chitinophagales</taxon>
        <taxon>Chitinophagaceae</taxon>
        <taxon>Panacibacter</taxon>
    </lineage>
</organism>
<protein>
    <submittedName>
        <fullName evidence="2">TraB/GumN family protein</fullName>
    </submittedName>
</protein>
<sequence>MKKLLLSCSLLCVAVFSYAQDKPATLLWKVTKTNNPHVSYLFGTFHEVSPSFFTTLTKAVEKLNASDKIFVEQRSTNEAFVQTGVWSAAKWNITLTTAQQQVFTSFVRKAEDSTYYSMSPLVLALSTARLYFVNFCNNNDSIPGLMDTYIEKLALHENKEVYSLDSNQHTFINQLAAQEDSAKNAALITGSINYMQSMLNNDTAGCSYIKTYKNFNIDYRLNTTLTGKSADFALLVNRNRQWIQILDNAFAYANCFVAAGFKHLMYQQGLIQQLRLLGYTVVPVAL</sequence>